<dbReference type="InterPro" id="IPR006311">
    <property type="entry name" value="TAT_signal"/>
</dbReference>
<evidence type="ECO:0000256" key="1">
    <source>
        <dbReference type="ARBA" id="ARBA00001947"/>
    </source>
</evidence>
<dbReference type="Proteomes" id="UP000268094">
    <property type="component" value="Unassembled WGS sequence"/>
</dbReference>
<dbReference type="AlphaFoldDB" id="A0A3A8IBV6"/>
<dbReference type="RefSeq" id="WP_120544776.1">
    <property type="nucleotide sequence ID" value="NZ_RAVZ01000345.1"/>
</dbReference>
<comment type="cofactor">
    <cofactor evidence="1">
        <name>Zn(2+)</name>
        <dbReference type="ChEBI" id="CHEBI:29105"/>
    </cofactor>
</comment>
<gene>
    <name evidence="7" type="ORF">D7V88_34010</name>
</gene>
<dbReference type="EMBL" id="RAVZ01000345">
    <property type="protein sequence ID" value="RKG75123.1"/>
    <property type="molecule type" value="Genomic_DNA"/>
</dbReference>
<dbReference type="InterPro" id="IPR014436">
    <property type="entry name" value="Extradiol_dOase_DODA"/>
</dbReference>
<keyword evidence="3" id="KW-0479">Metal-binding</keyword>
<organism evidence="7 8">
    <name type="scientific">Corallococcus terminator</name>
    <dbReference type="NCBI Taxonomy" id="2316733"/>
    <lineage>
        <taxon>Bacteria</taxon>
        <taxon>Pseudomonadati</taxon>
        <taxon>Myxococcota</taxon>
        <taxon>Myxococcia</taxon>
        <taxon>Myxococcales</taxon>
        <taxon>Cystobacterineae</taxon>
        <taxon>Myxococcaceae</taxon>
        <taxon>Corallococcus</taxon>
    </lineage>
</organism>
<evidence type="ECO:0000313" key="7">
    <source>
        <dbReference type="EMBL" id="RKG75123.1"/>
    </source>
</evidence>
<evidence type="ECO:0000259" key="6">
    <source>
        <dbReference type="Pfam" id="PF02900"/>
    </source>
</evidence>
<dbReference type="GO" id="GO:0008270">
    <property type="term" value="F:zinc ion binding"/>
    <property type="evidence" value="ECO:0007669"/>
    <property type="project" value="InterPro"/>
</dbReference>
<protein>
    <submittedName>
        <fullName evidence="7">Dioxygenase</fullName>
    </submittedName>
</protein>
<dbReference type="NCBIfam" id="TIGR01409">
    <property type="entry name" value="TAT_signal_seq"/>
    <property type="match status" value="1"/>
</dbReference>
<name>A0A3A8IBV6_9BACT</name>
<dbReference type="OrthoDB" id="9790889at2"/>
<dbReference type="CDD" id="cd07363">
    <property type="entry name" value="45_DOPA_Dioxygenase"/>
    <property type="match status" value="1"/>
</dbReference>
<dbReference type="SUPFAM" id="SSF53213">
    <property type="entry name" value="LigB-like"/>
    <property type="match status" value="1"/>
</dbReference>
<comment type="caution">
    <text evidence="7">The sequence shown here is derived from an EMBL/GenBank/DDBJ whole genome shotgun (WGS) entry which is preliminary data.</text>
</comment>
<evidence type="ECO:0000256" key="5">
    <source>
        <dbReference type="ARBA" id="ARBA00023002"/>
    </source>
</evidence>
<feature type="domain" description="Extradiol ring-cleavage dioxygenase class III enzyme subunit B" evidence="6">
    <location>
        <begin position="51"/>
        <end position="264"/>
    </location>
</feature>
<evidence type="ECO:0000256" key="2">
    <source>
        <dbReference type="ARBA" id="ARBA00007581"/>
    </source>
</evidence>
<dbReference type="GO" id="GO:0008198">
    <property type="term" value="F:ferrous iron binding"/>
    <property type="evidence" value="ECO:0007669"/>
    <property type="project" value="InterPro"/>
</dbReference>
<dbReference type="PANTHER" id="PTHR30096">
    <property type="entry name" value="4,5-DOPA DIOXYGENASE EXTRADIOL-LIKE PROTEIN"/>
    <property type="match status" value="1"/>
</dbReference>
<dbReference type="InterPro" id="IPR004183">
    <property type="entry name" value="Xdiol_dOase_suB"/>
</dbReference>
<comment type="similarity">
    <text evidence="2">Belongs to the DODA-type extradiol aromatic ring-opening dioxygenase family.</text>
</comment>
<dbReference type="PANTHER" id="PTHR30096:SF0">
    <property type="entry name" value="4,5-DOPA DIOXYGENASE EXTRADIOL-LIKE PROTEIN"/>
    <property type="match status" value="1"/>
</dbReference>
<dbReference type="Pfam" id="PF02900">
    <property type="entry name" value="LigB"/>
    <property type="match status" value="1"/>
</dbReference>
<evidence type="ECO:0000256" key="4">
    <source>
        <dbReference type="ARBA" id="ARBA00022833"/>
    </source>
</evidence>
<proteinExistence type="inferred from homology"/>
<dbReference type="PROSITE" id="PS51318">
    <property type="entry name" value="TAT"/>
    <property type="match status" value="1"/>
</dbReference>
<accession>A0A3A8IBV6</accession>
<dbReference type="Gene3D" id="3.40.830.10">
    <property type="entry name" value="LigB-like"/>
    <property type="match status" value="1"/>
</dbReference>
<dbReference type="InterPro" id="IPR019546">
    <property type="entry name" value="TAT_signal_bac_arc"/>
</dbReference>
<keyword evidence="4" id="KW-0862">Zinc</keyword>
<evidence type="ECO:0000256" key="3">
    <source>
        <dbReference type="ARBA" id="ARBA00022723"/>
    </source>
</evidence>
<keyword evidence="5" id="KW-0560">Oxidoreductase</keyword>
<keyword evidence="7" id="KW-0223">Dioxygenase</keyword>
<dbReference type="PIRSF" id="PIRSF006157">
    <property type="entry name" value="Doxgns_DODA"/>
    <property type="match status" value="1"/>
</dbReference>
<sequence length="291" mass="30929">MGSGVDRREVLQGVAAAGVAGVMGSGPTVARQVAPALFVSHGSPMTALDADEYPQALKRFGEGVGPVKALVVVSAHWETDARVHVTAMAAPPLVYDFYGFPEEMYRLRYPVPGAPDLSSDVVARLTAAGVPAVAETERGLDHGVWVPLRHAFPEARVPVIQVALPAGASPAAVAKMGEALRPLRADGVLLMGSGGVVHNLRRVNFRSKLASVEPWAAEFDAWVAGKLAARDFVGLQSWRDAPNAQVAHPSPEHWLPIYFVLGAALAEDRLTPVFEGFHHGTLSMRSFALRA</sequence>
<dbReference type="GO" id="GO:0016702">
    <property type="term" value="F:oxidoreductase activity, acting on single donors with incorporation of molecular oxygen, incorporation of two atoms of oxygen"/>
    <property type="evidence" value="ECO:0007669"/>
    <property type="project" value="UniProtKB-ARBA"/>
</dbReference>
<evidence type="ECO:0000313" key="8">
    <source>
        <dbReference type="Proteomes" id="UP000268094"/>
    </source>
</evidence>
<keyword evidence="8" id="KW-1185">Reference proteome</keyword>
<reference evidence="8" key="1">
    <citation type="submission" date="2018-09" db="EMBL/GenBank/DDBJ databases">
        <authorList>
            <person name="Livingstone P.G."/>
            <person name="Whitworth D.E."/>
        </authorList>
    </citation>
    <scope>NUCLEOTIDE SEQUENCE [LARGE SCALE GENOMIC DNA]</scope>
    <source>
        <strain evidence="8">CA054A</strain>
    </source>
</reference>